<feature type="transmembrane region" description="Helical" evidence="1">
    <location>
        <begin position="89"/>
        <end position="108"/>
    </location>
</feature>
<keyword evidence="1" id="KW-0472">Membrane</keyword>
<evidence type="ECO:0000313" key="2">
    <source>
        <dbReference type="EMBL" id="STZ69234.1"/>
    </source>
</evidence>
<accession>A0A378U3J9</accession>
<keyword evidence="1" id="KW-1133">Transmembrane helix</keyword>
<feature type="transmembrane region" description="Helical" evidence="1">
    <location>
        <begin position="143"/>
        <end position="166"/>
    </location>
</feature>
<sequence length="213" mass="24965">MKNLTTNQILEIETILIQRYDLKYNEFRNEVVDHIACEIEEQMQENVAYEVALNHILKKWHFELKPIIGHKGVPTFIVKQLCKKDATRYFFLILFFLGTCYLDSKTSIGSQVSPWLSFSFILIGFLLSAVVQKRFFTQKNYEMLFYMNGLGGMMLVTVITLTLAMFNLRAGFGQIFFLSSNYIFILTLNVLIWNLFFVSKILIHNKYHKVQSI</sequence>
<evidence type="ECO:0000256" key="1">
    <source>
        <dbReference type="SAM" id="Phobius"/>
    </source>
</evidence>
<feature type="transmembrane region" description="Helical" evidence="1">
    <location>
        <begin position="182"/>
        <end position="203"/>
    </location>
</feature>
<dbReference type="EMBL" id="UGQL01000002">
    <property type="protein sequence ID" value="STZ69234.1"/>
    <property type="molecule type" value="Genomic_DNA"/>
</dbReference>
<keyword evidence="3" id="KW-1185">Reference proteome</keyword>
<dbReference type="RefSeq" id="WP_115092018.1">
    <property type="nucleotide sequence ID" value="NZ_CP068107.1"/>
</dbReference>
<name>A0A378U3J9_MYROD</name>
<dbReference type="AlphaFoldDB" id="A0A378U3J9"/>
<keyword evidence="1" id="KW-0812">Transmembrane</keyword>
<proteinExistence type="predicted"/>
<feature type="transmembrane region" description="Helical" evidence="1">
    <location>
        <begin position="114"/>
        <end position="131"/>
    </location>
</feature>
<organism evidence="2 3">
    <name type="scientific">Myroides odoratus</name>
    <name type="common">Flavobacterium odoratum</name>
    <dbReference type="NCBI Taxonomy" id="256"/>
    <lineage>
        <taxon>Bacteria</taxon>
        <taxon>Pseudomonadati</taxon>
        <taxon>Bacteroidota</taxon>
        <taxon>Flavobacteriia</taxon>
        <taxon>Flavobacteriales</taxon>
        <taxon>Flavobacteriaceae</taxon>
        <taxon>Myroides</taxon>
    </lineage>
</organism>
<evidence type="ECO:0000313" key="3">
    <source>
        <dbReference type="Proteomes" id="UP000255024"/>
    </source>
</evidence>
<reference evidence="2 3" key="1">
    <citation type="submission" date="2018-06" db="EMBL/GenBank/DDBJ databases">
        <authorList>
            <consortium name="Pathogen Informatics"/>
            <person name="Doyle S."/>
        </authorList>
    </citation>
    <scope>NUCLEOTIDE SEQUENCE [LARGE SCALE GENOMIC DNA]</scope>
    <source>
        <strain evidence="2 3">NCTC11179</strain>
    </source>
</reference>
<dbReference type="Proteomes" id="UP000255024">
    <property type="component" value="Unassembled WGS sequence"/>
</dbReference>
<gene>
    <name evidence="2" type="ORF">NCTC11179_02738</name>
</gene>
<protein>
    <submittedName>
        <fullName evidence="2">Uncharacterized protein</fullName>
    </submittedName>
</protein>